<dbReference type="InterPro" id="IPR001387">
    <property type="entry name" value="Cro/C1-type_HTH"/>
</dbReference>
<gene>
    <name evidence="3" type="ORF">ACFOHH_11445</name>
</gene>
<comment type="caution">
    <text evidence="3">The sequence shown here is derived from an EMBL/GenBank/DDBJ whole genome shotgun (WGS) entry which is preliminary data.</text>
</comment>
<sequence>MSGILPPVHPGEILREEYLAPLGMSAGALARRLHVPRTRIERLAAEQTAVTTDTALRLARFFGTTPQFWMSLQASHDLKTGAAALEKELASIEPLADAA</sequence>
<evidence type="ECO:0000313" key="4">
    <source>
        <dbReference type="Proteomes" id="UP001595377"/>
    </source>
</evidence>
<evidence type="ECO:0000313" key="3">
    <source>
        <dbReference type="EMBL" id="MFC3073716.1"/>
    </source>
</evidence>
<keyword evidence="4" id="KW-1185">Reference proteome</keyword>
<dbReference type="Pfam" id="PF01381">
    <property type="entry name" value="HTH_3"/>
    <property type="match status" value="1"/>
</dbReference>
<dbReference type="Proteomes" id="UP001595377">
    <property type="component" value="Unassembled WGS sequence"/>
</dbReference>
<dbReference type="RefSeq" id="WP_257313689.1">
    <property type="nucleotide sequence ID" value="NZ_JANFDG010000004.1"/>
</dbReference>
<dbReference type="PANTHER" id="PTHR36924">
    <property type="entry name" value="ANTITOXIN HIGA-1"/>
    <property type="match status" value="1"/>
</dbReference>
<accession>A0ABV7DGI8</accession>
<name>A0ABV7DGI8_9HYPH</name>
<dbReference type="EMBL" id="JBHRSP010000017">
    <property type="protein sequence ID" value="MFC3073716.1"/>
    <property type="molecule type" value="Genomic_DNA"/>
</dbReference>
<feature type="domain" description="HTH cro/C1-type" evidence="2">
    <location>
        <begin position="22"/>
        <end position="69"/>
    </location>
</feature>
<evidence type="ECO:0000256" key="1">
    <source>
        <dbReference type="ARBA" id="ARBA00023125"/>
    </source>
</evidence>
<dbReference type="PANTHER" id="PTHR36924:SF1">
    <property type="entry name" value="ANTITOXIN HIGA-1"/>
    <property type="match status" value="1"/>
</dbReference>
<dbReference type="InterPro" id="IPR013430">
    <property type="entry name" value="Toxin_antidote_HigA"/>
</dbReference>
<dbReference type="PROSITE" id="PS50943">
    <property type="entry name" value="HTH_CROC1"/>
    <property type="match status" value="1"/>
</dbReference>
<dbReference type="SMART" id="SM00530">
    <property type="entry name" value="HTH_XRE"/>
    <property type="match status" value="1"/>
</dbReference>
<dbReference type="CDD" id="cd00093">
    <property type="entry name" value="HTH_XRE"/>
    <property type="match status" value="1"/>
</dbReference>
<dbReference type="InterPro" id="IPR010982">
    <property type="entry name" value="Lambda_DNA-bd_dom_sf"/>
</dbReference>
<dbReference type="NCBIfam" id="TIGR02607">
    <property type="entry name" value="antidote_HigA"/>
    <property type="match status" value="1"/>
</dbReference>
<proteinExistence type="predicted"/>
<evidence type="ECO:0000259" key="2">
    <source>
        <dbReference type="PROSITE" id="PS50943"/>
    </source>
</evidence>
<organism evidence="3 4">
    <name type="scientific">Shinella pollutisoli</name>
    <dbReference type="NCBI Taxonomy" id="2250594"/>
    <lineage>
        <taxon>Bacteria</taxon>
        <taxon>Pseudomonadati</taxon>
        <taxon>Pseudomonadota</taxon>
        <taxon>Alphaproteobacteria</taxon>
        <taxon>Hyphomicrobiales</taxon>
        <taxon>Rhizobiaceae</taxon>
        <taxon>Shinella</taxon>
    </lineage>
</organism>
<dbReference type="SUPFAM" id="SSF47413">
    <property type="entry name" value="lambda repressor-like DNA-binding domains"/>
    <property type="match status" value="1"/>
</dbReference>
<protein>
    <submittedName>
        <fullName evidence="3">HigA family addiction module antitoxin</fullName>
    </submittedName>
</protein>
<keyword evidence="1" id="KW-0238">DNA-binding</keyword>
<dbReference type="Gene3D" id="1.10.260.40">
    <property type="entry name" value="lambda repressor-like DNA-binding domains"/>
    <property type="match status" value="1"/>
</dbReference>
<reference evidence="4" key="1">
    <citation type="journal article" date="2019" name="Int. J. Syst. Evol. Microbiol.">
        <title>The Global Catalogue of Microorganisms (GCM) 10K type strain sequencing project: providing services to taxonomists for standard genome sequencing and annotation.</title>
        <authorList>
            <consortium name="The Broad Institute Genomics Platform"/>
            <consortium name="The Broad Institute Genome Sequencing Center for Infectious Disease"/>
            <person name="Wu L."/>
            <person name="Ma J."/>
        </authorList>
    </citation>
    <scope>NUCLEOTIDE SEQUENCE [LARGE SCALE GENOMIC DNA]</scope>
    <source>
        <strain evidence="4">KCTC 52677</strain>
    </source>
</reference>